<sequence length="121" mass="13955">MKNNILSTVLAFFITLFMFSQSSESDFNSGDIFIIGSVKFNNYKHINFPKDNFIIKKGGLANYKNIKGEKVIITSIKQDNKGKRVAIIKLVNSRKFFNSHRYITVDIEEAIENRELLPFDN</sequence>
<feature type="chain" id="PRO_5012340329" evidence="1">
    <location>
        <begin position="23"/>
        <end position="121"/>
    </location>
</feature>
<dbReference type="OrthoDB" id="1446823at2"/>
<reference evidence="2 3" key="1">
    <citation type="submission" date="2016-11" db="EMBL/GenBank/DDBJ databases">
        <title>Tenacibaculum sp. LPB0136, isolated from marine environment.</title>
        <authorList>
            <person name="Kim E."/>
            <person name="Yi H."/>
        </authorList>
    </citation>
    <scope>NUCLEOTIDE SEQUENCE [LARGE SCALE GENOMIC DNA]</scope>
    <source>
        <strain evidence="2 3">LPB0136</strain>
    </source>
</reference>
<dbReference type="EMBL" id="CP018155">
    <property type="protein sequence ID" value="APG64875.1"/>
    <property type="molecule type" value="Genomic_DNA"/>
</dbReference>
<dbReference type="STRING" id="1850252.LPB136_05665"/>
<keyword evidence="3" id="KW-1185">Reference proteome</keyword>
<dbReference type="RefSeq" id="WP_072555200.1">
    <property type="nucleotide sequence ID" value="NZ_CP018155.1"/>
</dbReference>
<evidence type="ECO:0000313" key="2">
    <source>
        <dbReference type="EMBL" id="APG64875.1"/>
    </source>
</evidence>
<protein>
    <submittedName>
        <fullName evidence="2">Dihydroorotase</fullName>
    </submittedName>
</protein>
<gene>
    <name evidence="2" type="ORF">LPB136_05665</name>
</gene>
<feature type="signal peptide" evidence="1">
    <location>
        <begin position="1"/>
        <end position="22"/>
    </location>
</feature>
<keyword evidence="1" id="KW-0732">Signal</keyword>
<proteinExistence type="predicted"/>
<evidence type="ECO:0000313" key="3">
    <source>
        <dbReference type="Proteomes" id="UP000181898"/>
    </source>
</evidence>
<dbReference type="KEGG" id="ten:LPB136_05665"/>
<accession>A0A1L3JIB7</accession>
<dbReference type="Proteomes" id="UP000181898">
    <property type="component" value="Chromosome"/>
</dbReference>
<dbReference type="AlphaFoldDB" id="A0A1L3JIB7"/>
<organism evidence="2 3">
    <name type="scientific">Tenacibaculum todarodis</name>
    <dbReference type="NCBI Taxonomy" id="1850252"/>
    <lineage>
        <taxon>Bacteria</taxon>
        <taxon>Pseudomonadati</taxon>
        <taxon>Bacteroidota</taxon>
        <taxon>Flavobacteriia</taxon>
        <taxon>Flavobacteriales</taxon>
        <taxon>Flavobacteriaceae</taxon>
        <taxon>Tenacibaculum</taxon>
    </lineage>
</organism>
<evidence type="ECO:0000256" key="1">
    <source>
        <dbReference type="SAM" id="SignalP"/>
    </source>
</evidence>
<name>A0A1L3JIB7_9FLAO</name>